<evidence type="ECO:0000313" key="2">
    <source>
        <dbReference type="EMBL" id="SDG31025.1"/>
    </source>
</evidence>
<name>A0A1G7T6W3_9ACTN</name>
<organism evidence="2 4">
    <name type="scientific">Streptomyces griseoaurantiacus</name>
    <dbReference type="NCBI Taxonomy" id="68213"/>
    <lineage>
        <taxon>Bacteria</taxon>
        <taxon>Bacillati</taxon>
        <taxon>Actinomycetota</taxon>
        <taxon>Actinomycetes</taxon>
        <taxon>Kitasatosporales</taxon>
        <taxon>Streptomycetaceae</taxon>
        <taxon>Streptomyces</taxon>
        <taxon>Streptomyces aurantiacus group</taxon>
    </lineage>
</organism>
<keyword evidence="1" id="KW-0732">Signal</keyword>
<dbReference type="EMBL" id="CP108330">
    <property type="protein sequence ID" value="WUR36358.1"/>
    <property type="molecule type" value="Genomic_DNA"/>
</dbReference>
<dbReference type="Proteomes" id="UP001432161">
    <property type="component" value="Chromosome"/>
</dbReference>
<dbReference type="EMBL" id="FNAX01000017">
    <property type="protein sequence ID" value="SDG31025.1"/>
    <property type="molecule type" value="Genomic_DNA"/>
</dbReference>
<dbReference type="AlphaFoldDB" id="A0A1G7T6W3"/>
<dbReference type="Proteomes" id="UP000198614">
    <property type="component" value="Unassembled WGS sequence"/>
</dbReference>
<gene>
    <name evidence="3" type="ORF">OHN36_03760</name>
    <name evidence="2" type="ORF">SAMN05216260_11785</name>
</gene>
<evidence type="ECO:0000313" key="4">
    <source>
        <dbReference type="Proteomes" id="UP000198614"/>
    </source>
</evidence>
<sequence length="152" mass="15796">MSITRVLTLAASAAAATVLLAPVSGASASDSGAKAPAAPRTAAADGYLHVFTQPFGGGRECKWLGNSDNWGTCRNLTSDIWNNGYAGGNDAVDLYTAPNAGGAHACISQGDRWINTTTGEYRFTYGAGLEQFGASVNNNISSHRWVDYCSQG</sequence>
<feature type="signal peptide" evidence="1">
    <location>
        <begin position="1"/>
        <end position="28"/>
    </location>
</feature>
<reference evidence="3" key="2">
    <citation type="submission" date="2022-10" db="EMBL/GenBank/DDBJ databases">
        <title>The complete genomes of actinobacterial strains from the NBC collection.</title>
        <authorList>
            <person name="Joergensen T.S."/>
            <person name="Alvarez Arevalo M."/>
            <person name="Sterndorff E.B."/>
            <person name="Faurdal D."/>
            <person name="Vuksanovic O."/>
            <person name="Mourched A.-S."/>
            <person name="Charusanti P."/>
            <person name="Shaw S."/>
            <person name="Blin K."/>
            <person name="Weber T."/>
        </authorList>
    </citation>
    <scope>NUCLEOTIDE SEQUENCE</scope>
    <source>
        <strain evidence="3">NBC_00489</strain>
    </source>
</reference>
<keyword evidence="5" id="KW-1185">Reference proteome</keyword>
<evidence type="ECO:0000313" key="5">
    <source>
        <dbReference type="Proteomes" id="UP001432161"/>
    </source>
</evidence>
<protein>
    <submittedName>
        <fullName evidence="3">Peptidase inhibitor family I36 protein</fullName>
    </submittedName>
</protein>
<evidence type="ECO:0000313" key="3">
    <source>
        <dbReference type="EMBL" id="WUR36358.1"/>
    </source>
</evidence>
<feature type="chain" id="PRO_5011792724" evidence="1">
    <location>
        <begin position="29"/>
        <end position="152"/>
    </location>
</feature>
<proteinExistence type="predicted"/>
<dbReference type="OrthoDB" id="5195323at2"/>
<reference evidence="2 4" key="1">
    <citation type="submission" date="2016-10" db="EMBL/GenBank/DDBJ databases">
        <authorList>
            <person name="de Groot N.N."/>
        </authorList>
    </citation>
    <scope>NUCLEOTIDE SEQUENCE [LARGE SCALE GENOMIC DNA]</scope>
    <source>
        <strain evidence="2 4">CGMCC 4.1859</strain>
    </source>
</reference>
<accession>A0A1G7T6W3</accession>
<evidence type="ECO:0000256" key="1">
    <source>
        <dbReference type="SAM" id="SignalP"/>
    </source>
</evidence>